<evidence type="ECO:0000313" key="3">
    <source>
        <dbReference type="Proteomes" id="UP000785679"/>
    </source>
</evidence>
<reference evidence="2" key="1">
    <citation type="submission" date="2019-06" db="EMBL/GenBank/DDBJ databases">
        <authorList>
            <person name="Zheng W."/>
        </authorList>
    </citation>
    <scope>NUCLEOTIDE SEQUENCE</scope>
    <source>
        <strain evidence="2">QDHG01</strain>
    </source>
</reference>
<accession>A0A8J8T8D8</accession>
<evidence type="ECO:0000256" key="1">
    <source>
        <dbReference type="SAM" id="MobiDB-lite"/>
    </source>
</evidence>
<comment type="caution">
    <text evidence="2">The sequence shown here is derived from an EMBL/GenBank/DDBJ whole genome shotgun (WGS) entry which is preliminary data.</text>
</comment>
<keyword evidence="3" id="KW-1185">Reference proteome</keyword>
<dbReference type="OrthoDB" id="327275at2759"/>
<organism evidence="2 3">
    <name type="scientific">Halteria grandinella</name>
    <dbReference type="NCBI Taxonomy" id="5974"/>
    <lineage>
        <taxon>Eukaryota</taxon>
        <taxon>Sar</taxon>
        <taxon>Alveolata</taxon>
        <taxon>Ciliophora</taxon>
        <taxon>Intramacronucleata</taxon>
        <taxon>Spirotrichea</taxon>
        <taxon>Stichotrichia</taxon>
        <taxon>Sporadotrichida</taxon>
        <taxon>Halteriidae</taxon>
        <taxon>Halteria</taxon>
    </lineage>
</organism>
<proteinExistence type="predicted"/>
<dbReference type="Proteomes" id="UP000785679">
    <property type="component" value="Unassembled WGS sequence"/>
</dbReference>
<dbReference type="AlphaFoldDB" id="A0A8J8T8D8"/>
<name>A0A8J8T8D8_HALGN</name>
<evidence type="ECO:0000313" key="2">
    <source>
        <dbReference type="EMBL" id="TNV85505.1"/>
    </source>
</evidence>
<gene>
    <name evidence="2" type="ORF">FGO68_gene12729</name>
</gene>
<feature type="region of interest" description="Disordered" evidence="1">
    <location>
        <begin position="160"/>
        <end position="182"/>
    </location>
</feature>
<dbReference type="EMBL" id="RRYP01001774">
    <property type="protein sequence ID" value="TNV85505.1"/>
    <property type="molecule type" value="Genomic_DNA"/>
</dbReference>
<sequence>MRQLMNLKTKGRFLDETLHFVEVMKTAPSRESQKKVLNQISQQMYDVQDTVQERLTHADTIKRKNQIVNQRLNCELFYFNPVYKELLKKRNINLRRNSLAYALLRNHQTEKRKSQIFEFQKIVNATVALEQRLPSLSQTVSYKRIDRFKRQRMQNMMFKLKKQGSQQQGRKKGKAQLEIIPE</sequence>
<protein>
    <submittedName>
        <fullName evidence="2">Uncharacterized protein</fullName>
    </submittedName>
</protein>